<accession>A0ACB9VU35</accession>
<organism evidence="1 2">
    <name type="scientific">Chaenocephalus aceratus</name>
    <name type="common">Blackfin icefish</name>
    <name type="synonym">Chaenichthys aceratus</name>
    <dbReference type="NCBI Taxonomy" id="36190"/>
    <lineage>
        <taxon>Eukaryota</taxon>
        <taxon>Metazoa</taxon>
        <taxon>Chordata</taxon>
        <taxon>Craniata</taxon>
        <taxon>Vertebrata</taxon>
        <taxon>Euteleostomi</taxon>
        <taxon>Actinopterygii</taxon>
        <taxon>Neopterygii</taxon>
        <taxon>Teleostei</taxon>
        <taxon>Neoteleostei</taxon>
        <taxon>Acanthomorphata</taxon>
        <taxon>Eupercaria</taxon>
        <taxon>Perciformes</taxon>
        <taxon>Notothenioidei</taxon>
        <taxon>Channichthyidae</taxon>
        <taxon>Chaenocephalus</taxon>
    </lineage>
</organism>
<proteinExistence type="predicted"/>
<evidence type="ECO:0000313" key="1">
    <source>
        <dbReference type="EMBL" id="KAI4803901.1"/>
    </source>
</evidence>
<feature type="non-terminal residue" evidence="1">
    <location>
        <position position="1"/>
    </location>
</feature>
<reference evidence="1" key="1">
    <citation type="submission" date="2022-05" db="EMBL/GenBank/DDBJ databases">
        <title>Chromosome-level genome of Chaenocephalus aceratus.</title>
        <authorList>
            <person name="Park H."/>
        </authorList>
    </citation>
    <scope>NUCLEOTIDE SEQUENCE</scope>
    <source>
        <strain evidence="1">KU_202001</strain>
    </source>
</reference>
<keyword evidence="2" id="KW-1185">Reference proteome</keyword>
<gene>
    <name evidence="1" type="ORF">KUCAC02_025548</name>
</gene>
<dbReference type="Proteomes" id="UP001057452">
    <property type="component" value="Chromosome 15"/>
</dbReference>
<protein>
    <submittedName>
        <fullName evidence="1">Uncharacterized protein</fullName>
    </submittedName>
</protein>
<dbReference type="EMBL" id="CM043799">
    <property type="protein sequence ID" value="KAI4803901.1"/>
    <property type="molecule type" value="Genomic_DNA"/>
</dbReference>
<feature type="non-terminal residue" evidence="1">
    <location>
        <position position="51"/>
    </location>
</feature>
<evidence type="ECO:0000313" key="2">
    <source>
        <dbReference type="Proteomes" id="UP001057452"/>
    </source>
</evidence>
<comment type="caution">
    <text evidence="1">The sequence shown here is derived from an EMBL/GenBank/DDBJ whole genome shotgun (WGS) entry which is preliminary data.</text>
</comment>
<sequence length="51" mass="5686">TDFVYVLVCRALLRVACQKAALHTVVESAKTSQSPNPPWLALLLQTLLRYS</sequence>
<name>A0ACB9VU35_CHAAC</name>